<dbReference type="RefSeq" id="WP_163968203.1">
    <property type="nucleotide sequence ID" value="NZ_JAAIVB010000079.1"/>
</dbReference>
<dbReference type="InterPro" id="IPR015422">
    <property type="entry name" value="PyrdxlP-dep_Trfase_small"/>
</dbReference>
<dbReference type="InterPro" id="IPR015421">
    <property type="entry name" value="PyrdxlP-dep_Trfase_major"/>
</dbReference>
<dbReference type="Proteomes" id="UP000482155">
    <property type="component" value="Unassembled WGS sequence"/>
</dbReference>
<dbReference type="PANTHER" id="PTHR43092">
    <property type="entry name" value="L-CYSTEINE DESULFHYDRASE"/>
    <property type="match status" value="1"/>
</dbReference>
<dbReference type="InterPro" id="IPR015424">
    <property type="entry name" value="PyrdxlP-dep_Trfase"/>
</dbReference>
<proteinExistence type="predicted"/>
<dbReference type="Gene3D" id="3.90.1150.10">
    <property type="entry name" value="Aspartate Aminotransferase, domain 1"/>
    <property type="match status" value="1"/>
</dbReference>
<dbReference type="Gene3D" id="3.40.640.10">
    <property type="entry name" value="Type I PLP-dependent aspartate aminotransferase-like (Major domain)"/>
    <property type="match status" value="1"/>
</dbReference>
<keyword evidence="1" id="KW-0663">Pyridoxal phosphate</keyword>
<dbReference type="AlphaFoldDB" id="A0A6B3SU67"/>
<evidence type="ECO:0000259" key="2">
    <source>
        <dbReference type="Pfam" id="PF00266"/>
    </source>
</evidence>
<keyword evidence="3" id="KW-0032">Aminotransferase</keyword>
<keyword evidence="4" id="KW-1185">Reference proteome</keyword>
<dbReference type="SUPFAM" id="SSF53383">
    <property type="entry name" value="PLP-dependent transferases"/>
    <property type="match status" value="1"/>
</dbReference>
<comment type="caution">
    <text evidence="3">The sequence shown here is derived from an EMBL/GenBank/DDBJ whole genome shotgun (WGS) entry which is preliminary data.</text>
</comment>
<keyword evidence="3" id="KW-0808">Transferase</keyword>
<dbReference type="InterPro" id="IPR000192">
    <property type="entry name" value="Aminotrans_V_dom"/>
</dbReference>
<reference evidence="3 4" key="1">
    <citation type="submission" date="2020-02" db="EMBL/GenBank/DDBJ databases">
        <authorList>
            <person name="Kim M.K."/>
        </authorList>
    </citation>
    <scope>NUCLEOTIDE SEQUENCE [LARGE SCALE GENOMIC DNA]</scope>
    <source>
        <strain evidence="3 4">17J57-3</strain>
    </source>
</reference>
<dbReference type="PANTHER" id="PTHR43092:SF6">
    <property type="entry name" value="BLR1280 PROTEIN"/>
    <property type="match status" value="1"/>
</dbReference>
<accession>A0A6B3SU67</accession>
<dbReference type="Pfam" id="PF00266">
    <property type="entry name" value="Aminotran_5"/>
    <property type="match status" value="1"/>
</dbReference>
<organism evidence="3 4">
    <name type="scientific">Noviherbaspirillum galbum</name>
    <dbReference type="NCBI Taxonomy" id="2709383"/>
    <lineage>
        <taxon>Bacteria</taxon>
        <taxon>Pseudomonadati</taxon>
        <taxon>Pseudomonadota</taxon>
        <taxon>Betaproteobacteria</taxon>
        <taxon>Burkholderiales</taxon>
        <taxon>Oxalobacteraceae</taxon>
        <taxon>Noviherbaspirillum</taxon>
    </lineage>
</organism>
<evidence type="ECO:0000256" key="1">
    <source>
        <dbReference type="ARBA" id="ARBA00022898"/>
    </source>
</evidence>
<evidence type="ECO:0000313" key="4">
    <source>
        <dbReference type="Proteomes" id="UP000482155"/>
    </source>
</evidence>
<dbReference type="GO" id="GO:0008483">
    <property type="term" value="F:transaminase activity"/>
    <property type="evidence" value="ECO:0007669"/>
    <property type="project" value="UniProtKB-KW"/>
</dbReference>
<feature type="domain" description="Aminotransferase class V" evidence="2">
    <location>
        <begin position="58"/>
        <end position="354"/>
    </location>
</feature>
<sequence>MPPENTQRIAPDDEAYWSGIRAQYRLSNEFINLENGMFGVPAAPVLDACAAHERAVYAEGTYFLRNRYPERLRQVTRSLAEFAGVSPDEVAVVRNPTEGMNILIQGYPFRDGDELLIGNQDYASVEETVKMMAQRGRFTINQVVQPFQVDSDEQLVSLYERAITPRTRAIILTHVLHRTGQILPVARIAAMARARGVDVLLDAAHSFAHLAYRIPDLGCDFVVGHLHKWLGVPLGAGLLYVRKERIADISPLFGDVSHAAGDIGKLAHFGTTPPGPVLAIEDAIAFHLAIGSANKEARLRYLKDCWVDRVRSFRRIEMLVPEASARSGAIAAFRVADMDGQAVVNYLMEQHRIFTCAPELGGERFVRVTPALHNGPEDLEKLVVALERFD</sequence>
<gene>
    <name evidence="3" type="ORF">G3574_24555</name>
</gene>
<dbReference type="EMBL" id="JAAIVB010000079">
    <property type="protein sequence ID" value="NEX64267.1"/>
    <property type="molecule type" value="Genomic_DNA"/>
</dbReference>
<evidence type="ECO:0000313" key="3">
    <source>
        <dbReference type="EMBL" id="NEX64267.1"/>
    </source>
</evidence>
<name>A0A6B3SU67_9BURK</name>
<protein>
    <submittedName>
        <fullName evidence="3">Aminotransferase class V-fold PLP-dependent enzyme</fullName>
    </submittedName>
</protein>